<reference evidence="2" key="1">
    <citation type="submission" date="2008-03" db="EMBL/GenBank/DDBJ databases">
        <title>Complete sequence of Polynucleobacter necessarius STIR1.</title>
        <authorList>
            <consortium name="US DOE Joint Genome Institute"/>
            <person name="Copeland A."/>
            <person name="Lucas S."/>
            <person name="Lapidus A."/>
            <person name="Barry K."/>
            <person name="Detter J.C."/>
            <person name="Glavina del Rio T."/>
            <person name="Hammon N."/>
            <person name="Israni S."/>
            <person name="Dalin E."/>
            <person name="Tice H."/>
            <person name="Pitluck S."/>
            <person name="Chain P."/>
            <person name="Malfatti S."/>
            <person name="Shin M."/>
            <person name="Vergez L."/>
            <person name="Schmutz J."/>
            <person name="Larimer F."/>
            <person name="Land M."/>
            <person name="Hauser L."/>
            <person name="Kyrpides N."/>
            <person name="Kim E."/>
            <person name="Hahn M."/>
            <person name="Richardson P."/>
        </authorList>
    </citation>
    <scope>NUCLEOTIDE SEQUENCE [LARGE SCALE GENOMIC DNA]</scope>
    <source>
        <strain evidence="2">STIR1</strain>
    </source>
</reference>
<accession>B1XS98</accession>
<feature type="chain" id="PRO_5002770843" evidence="1">
    <location>
        <begin position="32"/>
        <end position="52"/>
    </location>
</feature>
<dbReference type="eggNOG" id="COG0004">
    <property type="taxonomic scope" value="Bacteria"/>
</dbReference>
<evidence type="ECO:0000256" key="1">
    <source>
        <dbReference type="SAM" id="SignalP"/>
    </source>
</evidence>
<dbReference type="EMBL" id="CP001010">
    <property type="protein sequence ID" value="ACB44733.1"/>
    <property type="molecule type" value="Genomic_DNA"/>
</dbReference>
<gene>
    <name evidence="2" type="ordered locus">Pnec_1662</name>
</gene>
<feature type="signal peptide" evidence="1">
    <location>
        <begin position="1"/>
        <end position="31"/>
    </location>
</feature>
<sequence length="52" mass="5409">MLTWMKRLVAGGAMALAIGATSVMDTSPAHADEVKTCCNNACCCRTCSSTLL</sequence>
<name>B1XS98_POLNS</name>
<keyword evidence="1" id="KW-0732">Signal</keyword>
<proteinExistence type="predicted"/>
<dbReference type="STRING" id="452638.Pnec_1662"/>
<dbReference type="HOGENOM" id="CLU_3083087_0_0_4"/>
<protein>
    <submittedName>
        <fullName evidence="2">Uncharacterized protein</fullName>
    </submittedName>
</protein>
<organism evidence="2">
    <name type="scientific">Polynucleobacter necessarius subsp. necessarius (strain STIR1)</name>
    <dbReference type="NCBI Taxonomy" id="452638"/>
    <lineage>
        <taxon>Bacteria</taxon>
        <taxon>Pseudomonadati</taxon>
        <taxon>Pseudomonadota</taxon>
        <taxon>Betaproteobacteria</taxon>
        <taxon>Burkholderiales</taxon>
        <taxon>Burkholderiaceae</taxon>
        <taxon>Polynucleobacter</taxon>
    </lineage>
</organism>
<evidence type="ECO:0000313" key="2">
    <source>
        <dbReference type="EMBL" id="ACB44733.1"/>
    </source>
</evidence>
<dbReference type="AlphaFoldDB" id="B1XS98"/>
<dbReference type="KEGG" id="pne:Pnec_1662"/>